<dbReference type="EMBL" id="CADIKF010000058">
    <property type="protein sequence ID" value="CAB3768579.1"/>
    <property type="molecule type" value="Genomic_DNA"/>
</dbReference>
<protein>
    <submittedName>
        <fullName evidence="1">Uncharacterized protein</fullName>
    </submittedName>
</protein>
<gene>
    <name evidence="1" type="ORF">LMG29739_05335</name>
</gene>
<evidence type="ECO:0000313" key="2">
    <source>
        <dbReference type="Proteomes" id="UP000494329"/>
    </source>
</evidence>
<reference evidence="1 2" key="1">
    <citation type="submission" date="2020-04" db="EMBL/GenBank/DDBJ databases">
        <authorList>
            <person name="De Canck E."/>
        </authorList>
    </citation>
    <scope>NUCLEOTIDE SEQUENCE [LARGE SCALE GENOMIC DNA]</scope>
    <source>
        <strain evidence="1 2">LMG 29739</strain>
    </source>
</reference>
<proteinExistence type="predicted"/>
<dbReference type="Proteomes" id="UP000494329">
    <property type="component" value="Unassembled WGS sequence"/>
</dbReference>
<organism evidence="1 2">
    <name type="scientific">Paraburkholderia solisilvae</name>
    <dbReference type="NCBI Taxonomy" id="624376"/>
    <lineage>
        <taxon>Bacteria</taxon>
        <taxon>Pseudomonadati</taxon>
        <taxon>Pseudomonadota</taxon>
        <taxon>Betaproteobacteria</taxon>
        <taxon>Burkholderiales</taxon>
        <taxon>Burkholderiaceae</taxon>
        <taxon>Paraburkholderia</taxon>
    </lineage>
</organism>
<sequence length="71" mass="7741">MSLSALCLGGGQASDVSRRRVKPHGLLAVMSARASIMTASTSNFPRHRESHRHLAGPLEEGESFDVFHIRI</sequence>
<evidence type="ECO:0000313" key="1">
    <source>
        <dbReference type="EMBL" id="CAB3768579.1"/>
    </source>
</evidence>
<accession>A0A6J5EQ43</accession>
<name>A0A6J5EQ43_9BURK</name>
<keyword evidence="2" id="KW-1185">Reference proteome</keyword>
<dbReference type="AlphaFoldDB" id="A0A6J5EQ43"/>